<dbReference type="Gene3D" id="3.90.1150.10">
    <property type="entry name" value="Aspartate Aminotransferase, domain 1"/>
    <property type="match status" value="1"/>
</dbReference>
<name>A0A9D1LVL8_9FIRM</name>
<evidence type="ECO:0000256" key="2">
    <source>
        <dbReference type="ARBA" id="ARBA00022576"/>
    </source>
</evidence>
<dbReference type="NCBIfam" id="TIGR00707">
    <property type="entry name" value="argD"/>
    <property type="match status" value="1"/>
</dbReference>
<evidence type="ECO:0000256" key="4">
    <source>
        <dbReference type="ARBA" id="ARBA00022679"/>
    </source>
</evidence>
<dbReference type="SUPFAM" id="SSF53383">
    <property type="entry name" value="PLP-dependent transferases"/>
    <property type="match status" value="1"/>
</dbReference>
<dbReference type="FunFam" id="3.40.640.10:FF:000004">
    <property type="entry name" value="Acetylornithine aminotransferase"/>
    <property type="match status" value="1"/>
</dbReference>
<dbReference type="PANTHER" id="PTHR11986:SF79">
    <property type="entry name" value="ACETYLORNITHINE AMINOTRANSFERASE, MITOCHONDRIAL"/>
    <property type="match status" value="1"/>
</dbReference>
<dbReference type="InterPro" id="IPR015421">
    <property type="entry name" value="PyrdxlP-dep_Trfase_major"/>
</dbReference>
<dbReference type="Pfam" id="PF00202">
    <property type="entry name" value="Aminotran_3"/>
    <property type="match status" value="1"/>
</dbReference>
<reference evidence="8" key="1">
    <citation type="submission" date="2020-10" db="EMBL/GenBank/DDBJ databases">
        <authorList>
            <person name="Gilroy R."/>
        </authorList>
    </citation>
    <scope>NUCLEOTIDE SEQUENCE</scope>
    <source>
        <strain evidence="8">ChiSjej4B22-9803</strain>
    </source>
</reference>
<dbReference type="GO" id="GO:0006526">
    <property type="term" value="P:L-arginine biosynthetic process"/>
    <property type="evidence" value="ECO:0007669"/>
    <property type="project" value="UniProtKB-ARBA"/>
</dbReference>
<dbReference type="InterPro" id="IPR050103">
    <property type="entry name" value="Class-III_PLP-dep_AT"/>
</dbReference>
<dbReference type="AlphaFoldDB" id="A0A9D1LVL8"/>
<organism evidence="8 9">
    <name type="scientific">Candidatus Avimonoglobus intestinipullorum</name>
    <dbReference type="NCBI Taxonomy" id="2840699"/>
    <lineage>
        <taxon>Bacteria</taxon>
        <taxon>Bacillati</taxon>
        <taxon>Bacillota</taxon>
        <taxon>Clostridia</taxon>
        <taxon>Eubacteriales</taxon>
        <taxon>Candidatus Avimonoglobus</taxon>
    </lineage>
</organism>
<comment type="similarity">
    <text evidence="7">Belongs to the class-III pyridoxal-phosphate-dependent aminotransferase family.</text>
</comment>
<evidence type="ECO:0000256" key="3">
    <source>
        <dbReference type="ARBA" id="ARBA00022605"/>
    </source>
</evidence>
<dbReference type="PIRSF" id="PIRSF000521">
    <property type="entry name" value="Transaminase_4ab_Lys_Orn"/>
    <property type="match status" value="1"/>
</dbReference>
<comment type="cofactor">
    <cofactor evidence="1">
        <name>pyridoxal 5'-phosphate</name>
        <dbReference type="ChEBI" id="CHEBI:597326"/>
    </cofactor>
</comment>
<evidence type="ECO:0000313" key="9">
    <source>
        <dbReference type="Proteomes" id="UP000824111"/>
    </source>
</evidence>
<feature type="non-terminal residue" evidence="8">
    <location>
        <position position="1"/>
    </location>
</feature>
<keyword evidence="3" id="KW-0028">Amino-acid biosynthesis</keyword>
<sequence length="330" mass="36183">QLDRLIHTSNLYYIENQARLAQKLAEHSAADRVFFANSGAEANEGAFKLAKIYYYKQQKNKFEIITLDSSFHGRTLATVAATGQEKYQKPYKPLTPGFIQVEPNNLEAVKNAVTEHTAAIMVELIQGESGVHPMDQDYIQGLRKLCDEQDILLIFDEVQTGMGRTGYMFAHQMYGVEPDIFTAAKALGNGIPIGAVCAKEFVAQAFTPGDHGSTFGGGPLATAAGLAVFDIMEQEHILENVRAVSAYFMDQLKTIQKNYAEKVLELRNAGLLIGIELEPSAAKQVFDRLFDLGILTSLCGGTTIRLAPPLNITNSDVDGFIEKLNTALSE</sequence>
<dbReference type="InterPro" id="IPR004636">
    <property type="entry name" value="AcOrn/SuccOrn_fam"/>
</dbReference>
<accession>A0A9D1LVL8</accession>
<comment type="pathway">
    <text evidence="6">Amino-acid biosynthesis.</text>
</comment>
<dbReference type="InterPro" id="IPR005814">
    <property type="entry name" value="Aminotrans_3"/>
</dbReference>
<keyword evidence="4" id="KW-0808">Transferase</keyword>
<dbReference type="CDD" id="cd00610">
    <property type="entry name" value="OAT_like"/>
    <property type="match status" value="1"/>
</dbReference>
<dbReference type="GO" id="GO:0008483">
    <property type="term" value="F:transaminase activity"/>
    <property type="evidence" value="ECO:0007669"/>
    <property type="project" value="UniProtKB-KW"/>
</dbReference>
<dbReference type="GO" id="GO:0030170">
    <property type="term" value="F:pyridoxal phosphate binding"/>
    <property type="evidence" value="ECO:0007669"/>
    <property type="project" value="InterPro"/>
</dbReference>
<keyword evidence="5 7" id="KW-0663">Pyridoxal phosphate</keyword>
<keyword evidence="2" id="KW-0032">Aminotransferase</keyword>
<dbReference type="EMBL" id="DVND01000155">
    <property type="protein sequence ID" value="HIU48898.1"/>
    <property type="molecule type" value="Genomic_DNA"/>
</dbReference>
<dbReference type="Proteomes" id="UP000824111">
    <property type="component" value="Unassembled WGS sequence"/>
</dbReference>
<dbReference type="Gene3D" id="3.40.640.10">
    <property type="entry name" value="Type I PLP-dependent aspartate aminotransferase-like (Major domain)"/>
    <property type="match status" value="1"/>
</dbReference>
<evidence type="ECO:0000256" key="5">
    <source>
        <dbReference type="ARBA" id="ARBA00022898"/>
    </source>
</evidence>
<evidence type="ECO:0000256" key="1">
    <source>
        <dbReference type="ARBA" id="ARBA00001933"/>
    </source>
</evidence>
<evidence type="ECO:0000313" key="8">
    <source>
        <dbReference type="EMBL" id="HIU48898.1"/>
    </source>
</evidence>
<gene>
    <name evidence="8" type="ORF">IAB04_06005</name>
</gene>
<proteinExistence type="inferred from homology"/>
<dbReference type="InterPro" id="IPR015422">
    <property type="entry name" value="PyrdxlP-dep_Trfase_small"/>
</dbReference>
<reference evidence="8" key="2">
    <citation type="journal article" date="2021" name="PeerJ">
        <title>Extensive microbial diversity within the chicken gut microbiome revealed by metagenomics and culture.</title>
        <authorList>
            <person name="Gilroy R."/>
            <person name="Ravi A."/>
            <person name="Getino M."/>
            <person name="Pursley I."/>
            <person name="Horton D.L."/>
            <person name="Alikhan N.F."/>
            <person name="Baker D."/>
            <person name="Gharbi K."/>
            <person name="Hall N."/>
            <person name="Watson M."/>
            <person name="Adriaenssens E.M."/>
            <person name="Foster-Nyarko E."/>
            <person name="Jarju S."/>
            <person name="Secka A."/>
            <person name="Antonio M."/>
            <person name="Oren A."/>
            <person name="Chaudhuri R.R."/>
            <person name="La Ragione R."/>
            <person name="Hildebrand F."/>
            <person name="Pallen M.J."/>
        </authorList>
    </citation>
    <scope>NUCLEOTIDE SEQUENCE</scope>
    <source>
        <strain evidence="8">ChiSjej4B22-9803</strain>
    </source>
</reference>
<dbReference type="GO" id="GO:0042802">
    <property type="term" value="F:identical protein binding"/>
    <property type="evidence" value="ECO:0007669"/>
    <property type="project" value="TreeGrafter"/>
</dbReference>
<protein>
    <submittedName>
        <fullName evidence="8">Acetylornithine/succinylornithine family transaminase</fullName>
    </submittedName>
</protein>
<dbReference type="InterPro" id="IPR049704">
    <property type="entry name" value="Aminotrans_3_PPA_site"/>
</dbReference>
<comment type="caution">
    <text evidence="8">The sequence shown here is derived from an EMBL/GenBank/DDBJ whole genome shotgun (WGS) entry which is preliminary data.</text>
</comment>
<dbReference type="InterPro" id="IPR015424">
    <property type="entry name" value="PyrdxlP-dep_Trfase"/>
</dbReference>
<evidence type="ECO:0000256" key="6">
    <source>
        <dbReference type="ARBA" id="ARBA00029440"/>
    </source>
</evidence>
<dbReference type="PANTHER" id="PTHR11986">
    <property type="entry name" value="AMINOTRANSFERASE CLASS III"/>
    <property type="match status" value="1"/>
</dbReference>
<dbReference type="NCBIfam" id="NF002325">
    <property type="entry name" value="PRK01278.1"/>
    <property type="match status" value="1"/>
</dbReference>
<evidence type="ECO:0000256" key="7">
    <source>
        <dbReference type="RuleBase" id="RU003560"/>
    </source>
</evidence>
<dbReference type="PROSITE" id="PS00600">
    <property type="entry name" value="AA_TRANSFER_CLASS_3"/>
    <property type="match status" value="1"/>
</dbReference>